<organism evidence="4 5">
    <name type="scientific">Paenibacillus amylolyticus</name>
    <dbReference type="NCBI Taxonomy" id="1451"/>
    <lineage>
        <taxon>Bacteria</taxon>
        <taxon>Bacillati</taxon>
        <taxon>Bacillota</taxon>
        <taxon>Bacilli</taxon>
        <taxon>Bacillales</taxon>
        <taxon>Paenibacillaceae</taxon>
        <taxon>Paenibacillus</taxon>
    </lineage>
</organism>
<dbReference type="InterPro" id="IPR040680">
    <property type="entry name" value="DUF5643"/>
</dbReference>
<reference evidence="4" key="1">
    <citation type="submission" date="2023-07" db="EMBL/GenBank/DDBJ databases">
        <title>Sorghum-associated microbial communities from plants grown in Nebraska, USA.</title>
        <authorList>
            <person name="Schachtman D."/>
        </authorList>
    </citation>
    <scope>NUCLEOTIDE SEQUENCE</scope>
    <source>
        <strain evidence="4">BE80</strain>
    </source>
</reference>
<dbReference type="Proteomes" id="UP001254832">
    <property type="component" value="Unassembled WGS sequence"/>
</dbReference>
<feature type="transmembrane region" description="Helical" evidence="1">
    <location>
        <begin position="51"/>
        <end position="69"/>
    </location>
</feature>
<protein>
    <recommendedName>
        <fullName evidence="6">DUF4179 domain-containing protein</fullName>
    </recommendedName>
</protein>
<feature type="domain" description="DUF4179" evidence="2">
    <location>
        <begin position="49"/>
        <end position="142"/>
    </location>
</feature>
<dbReference type="InterPro" id="IPR025436">
    <property type="entry name" value="DUF4179"/>
</dbReference>
<evidence type="ECO:0000313" key="5">
    <source>
        <dbReference type="Proteomes" id="UP001254832"/>
    </source>
</evidence>
<sequence>MSDEIKPIEDLEQRLHRRKLEYDALSIPEAATQQAVQAGIRKATRQRKSRLRWMMSSVSAAAIILIFTGCIRVSPAFASFVEQLPGMDSIVSLIRQDKGLMMAIDQSLLQKVGITDEHNGTSVTIEGVITDESRMVIFYTMKGIQNPKNLMYDIKLLDKDGKDLPVGFSYSYPNPTSDEDIYENMINVSFTESLPPQELTVVFKEGKEADANEWRITFPVDHSLTQGMKRVIPVNETLVVDGQQINVNQATLYPTRLVLDMTYDPKNTKKIFGIGDLQLVDEQGRVWTTKEASLPEDGMSAFFESMYFSIPKKLTLHASGIRAVDKDKLHIQIDPTSGKIEGGPQNLKFLKKEIKGKDMILHFNITDSENANSGLSFTNIKDNKGKAFEIKGVSWYPSDAEASITIENGATAQGALDMELFSYPVLSQSPFTVDIPVNP</sequence>
<keyword evidence="1" id="KW-1133">Transmembrane helix</keyword>
<comment type="caution">
    <text evidence="4">The sequence shown here is derived from an EMBL/GenBank/DDBJ whole genome shotgun (WGS) entry which is preliminary data.</text>
</comment>
<evidence type="ECO:0000259" key="3">
    <source>
        <dbReference type="Pfam" id="PF18705"/>
    </source>
</evidence>
<dbReference type="RefSeq" id="WP_310140158.1">
    <property type="nucleotide sequence ID" value="NZ_JAVDTR010000006.1"/>
</dbReference>
<evidence type="ECO:0000256" key="1">
    <source>
        <dbReference type="SAM" id="Phobius"/>
    </source>
</evidence>
<keyword evidence="1" id="KW-0472">Membrane</keyword>
<dbReference type="Pfam" id="PF18705">
    <property type="entry name" value="DUF5643"/>
    <property type="match status" value="1"/>
</dbReference>
<evidence type="ECO:0000313" key="4">
    <source>
        <dbReference type="EMBL" id="MDR6724209.1"/>
    </source>
</evidence>
<accession>A0AAP5H0S4</accession>
<dbReference type="Gene3D" id="2.60.40.1630">
    <property type="entry name" value="bacillus anthracis domain"/>
    <property type="match status" value="1"/>
</dbReference>
<feature type="domain" description="DUF5643" evidence="3">
    <location>
        <begin position="230"/>
        <end position="335"/>
    </location>
</feature>
<name>A0AAP5H0S4_PAEAM</name>
<gene>
    <name evidence="4" type="ORF">J2W91_002671</name>
</gene>
<evidence type="ECO:0008006" key="6">
    <source>
        <dbReference type="Google" id="ProtNLM"/>
    </source>
</evidence>
<dbReference type="AlphaFoldDB" id="A0AAP5H0S4"/>
<dbReference type="Pfam" id="PF13786">
    <property type="entry name" value="DUF4179"/>
    <property type="match status" value="1"/>
</dbReference>
<keyword evidence="1" id="KW-0812">Transmembrane</keyword>
<evidence type="ECO:0000259" key="2">
    <source>
        <dbReference type="Pfam" id="PF13786"/>
    </source>
</evidence>
<proteinExistence type="predicted"/>
<dbReference type="EMBL" id="JAVDTR010000006">
    <property type="protein sequence ID" value="MDR6724209.1"/>
    <property type="molecule type" value="Genomic_DNA"/>
</dbReference>